<evidence type="ECO:0000313" key="3">
    <source>
        <dbReference type="EMBL" id="CAF9914945.1"/>
    </source>
</evidence>
<feature type="coiled-coil region" evidence="1">
    <location>
        <begin position="166"/>
        <end position="196"/>
    </location>
</feature>
<dbReference type="OrthoDB" id="5402147at2759"/>
<feature type="region of interest" description="Disordered" evidence="2">
    <location>
        <begin position="1"/>
        <end position="48"/>
    </location>
</feature>
<comment type="caution">
    <text evidence="3">The sequence shown here is derived from an EMBL/GenBank/DDBJ whole genome shotgun (WGS) entry which is preliminary data.</text>
</comment>
<feature type="region of interest" description="Disordered" evidence="2">
    <location>
        <begin position="118"/>
        <end position="139"/>
    </location>
</feature>
<feature type="compositionally biased region" description="Polar residues" evidence="2">
    <location>
        <begin position="7"/>
        <end position="34"/>
    </location>
</feature>
<dbReference type="Proteomes" id="UP000664169">
    <property type="component" value="Unassembled WGS sequence"/>
</dbReference>
<dbReference type="AlphaFoldDB" id="A0A8H3IGJ9"/>
<dbReference type="EMBL" id="CAJPDQ010000009">
    <property type="protein sequence ID" value="CAF9914945.1"/>
    <property type="molecule type" value="Genomic_DNA"/>
</dbReference>
<evidence type="ECO:0000256" key="1">
    <source>
        <dbReference type="SAM" id="Coils"/>
    </source>
</evidence>
<evidence type="ECO:0000256" key="2">
    <source>
        <dbReference type="SAM" id="MobiDB-lite"/>
    </source>
</evidence>
<keyword evidence="4" id="KW-1185">Reference proteome</keyword>
<organism evidence="3 4">
    <name type="scientific">Gomphillus americanus</name>
    <dbReference type="NCBI Taxonomy" id="1940652"/>
    <lineage>
        <taxon>Eukaryota</taxon>
        <taxon>Fungi</taxon>
        <taxon>Dikarya</taxon>
        <taxon>Ascomycota</taxon>
        <taxon>Pezizomycotina</taxon>
        <taxon>Lecanoromycetes</taxon>
        <taxon>OSLEUM clade</taxon>
        <taxon>Ostropomycetidae</taxon>
        <taxon>Ostropales</taxon>
        <taxon>Graphidaceae</taxon>
        <taxon>Gomphilloideae</taxon>
        <taxon>Gomphillus</taxon>
    </lineage>
</organism>
<accession>A0A8H3IGJ9</accession>
<reference evidence="3" key="1">
    <citation type="submission" date="2021-03" db="EMBL/GenBank/DDBJ databases">
        <authorList>
            <person name="Tagirdzhanova G."/>
        </authorList>
    </citation>
    <scope>NUCLEOTIDE SEQUENCE</scope>
</reference>
<feature type="region of interest" description="Disordered" evidence="2">
    <location>
        <begin position="423"/>
        <end position="451"/>
    </location>
</feature>
<keyword evidence="1" id="KW-0175">Coiled coil</keyword>
<proteinExistence type="predicted"/>
<sequence length="500" mass="56177">MAFRQSVLPSLSRRYSNPQQLSDNDILSSPTRAQQGHYEPQLGPISDFGSLNTIPQSGGEDLSDIVEDVIDDLDSLDDGLQEFRDTSAYRTSDLHNGPILPAHDGLGSFHPAKTQFEQDSTPYTERITPQSDLNRPIPRLDDLHNEQWDEEGLERSLHDRVEQWRLEQSKIVLEEIEKERRKAEAKQRLQESLLARNQVATSDVLSDPKSLEETSGESIWQQLARHVMKDLIGVDDVVLSAIFGEDLIPEEELSKTPTPDVYISRSAIDEPEESGMWNRLIKELRQLAQGLSSDTLMTKEQLAGQLDYAGIPVSWLEDRLTRSNPPELSVSAQFKPTLPSTSMPLPLGSQLEGSTAEQEYWEQVPNLKTVISYLYQRFGSSPTTNKQHTTSSTQKAQEALQRAAIIQQCHPLISRNHHHYYHTRNKKHPRQSSSSYRAGSLTSGMPHFTSLKRRSSSCASWSTKRSRRGESNASRNYWDLGESTGSGSLVFAGVGAWGEV</sequence>
<gene>
    <name evidence="3" type="ORF">GOMPHAMPRED_008336</name>
</gene>
<feature type="compositionally biased region" description="Polar residues" evidence="2">
    <location>
        <begin position="118"/>
        <end position="133"/>
    </location>
</feature>
<evidence type="ECO:0000313" key="4">
    <source>
        <dbReference type="Proteomes" id="UP000664169"/>
    </source>
</evidence>
<name>A0A8H3IGJ9_9LECA</name>
<protein>
    <submittedName>
        <fullName evidence="3">Uncharacterized protein</fullName>
    </submittedName>
</protein>
<feature type="compositionally biased region" description="Polar residues" evidence="2">
    <location>
        <begin position="431"/>
        <end position="443"/>
    </location>
</feature>